<evidence type="ECO:0000256" key="3">
    <source>
        <dbReference type="ARBA" id="ARBA00023004"/>
    </source>
</evidence>
<evidence type="ECO:0000256" key="2">
    <source>
        <dbReference type="ARBA" id="ARBA00022723"/>
    </source>
</evidence>
<evidence type="ECO:0000256" key="6">
    <source>
        <dbReference type="ARBA" id="ARBA00038001"/>
    </source>
</evidence>
<feature type="domain" description="Rieske" evidence="7">
    <location>
        <begin position="14"/>
        <end position="113"/>
    </location>
</feature>
<proteinExistence type="inferred from homology"/>
<keyword evidence="8" id="KW-0560">Oxidoreductase</keyword>
<dbReference type="CDD" id="cd03528">
    <property type="entry name" value="Rieske_RO_ferredoxin"/>
    <property type="match status" value="1"/>
</dbReference>
<dbReference type="SUPFAM" id="SSF50022">
    <property type="entry name" value="ISP domain"/>
    <property type="match status" value="1"/>
</dbReference>
<dbReference type="Pfam" id="PF00355">
    <property type="entry name" value="Rieske"/>
    <property type="match status" value="1"/>
</dbReference>
<keyword evidence="1" id="KW-0001">2Fe-2S</keyword>
<keyword evidence="8" id="KW-0223">Dioxygenase</keyword>
<dbReference type="GO" id="GO:0051537">
    <property type="term" value="F:2 iron, 2 sulfur cluster binding"/>
    <property type="evidence" value="ECO:0007669"/>
    <property type="project" value="UniProtKB-KW"/>
</dbReference>
<dbReference type="InterPro" id="IPR017941">
    <property type="entry name" value="Rieske_2Fe-2S"/>
</dbReference>
<sequence length="121" mass="12436">MTDGTGDAKTAAGIVVAHVGDIEDGTGLKVLRELTGTIDDIAVFNDGDSYFALDNTCTHEKTDLADGWVEDGCVECPLHGATFRLGDGDALSAPAPTGVASHSVRVEGDDVVLVPNPARLA</sequence>
<dbReference type="GO" id="GO:0016705">
    <property type="term" value="F:oxidoreductase activity, acting on paired donors, with incorporation or reduction of molecular oxygen"/>
    <property type="evidence" value="ECO:0007669"/>
    <property type="project" value="UniProtKB-ARBA"/>
</dbReference>
<dbReference type="PANTHER" id="PTHR21496">
    <property type="entry name" value="FERREDOXIN-RELATED"/>
    <property type="match status" value="1"/>
</dbReference>
<gene>
    <name evidence="8" type="ORF">FHX48_000302</name>
</gene>
<evidence type="ECO:0000256" key="4">
    <source>
        <dbReference type="ARBA" id="ARBA00023014"/>
    </source>
</evidence>
<comment type="similarity">
    <text evidence="6">Belongs to the bacterial ring-hydroxylating dioxygenase ferredoxin component family.</text>
</comment>
<keyword evidence="2" id="KW-0479">Metal-binding</keyword>
<organism evidence="8 9">
    <name type="scientific">Microbacterium halimionae</name>
    <dbReference type="NCBI Taxonomy" id="1526413"/>
    <lineage>
        <taxon>Bacteria</taxon>
        <taxon>Bacillati</taxon>
        <taxon>Actinomycetota</taxon>
        <taxon>Actinomycetes</taxon>
        <taxon>Micrococcales</taxon>
        <taxon>Microbacteriaceae</taxon>
        <taxon>Microbacterium</taxon>
    </lineage>
</organism>
<evidence type="ECO:0000256" key="1">
    <source>
        <dbReference type="ARBA" id="ARBA00022714"/>
    </source>
</evidence>
<name>A0A7W3PK80_9MICO</name>
<keyword evidence="3" id="KW-0408">Iron</keyword>
<dbReference type="PANTHER" id="PTHR21496:SF0">
    <property type="entry name" value="RIESKE DOMAIN-CONTAINING PROTEIN"/>
    <property type="match status" value="1"/>
</dbReference>
<keyword evidence="4" id="KW-0411">Iron-sulfur</keyword>
<dbReference type="EMBL" id="JACGWY010000001">
    <property type="protein sequence ID" value="MBA8815250.1"/>
    <property type="molecule type" value="Genomic_DNA"/>
</dbReference>
<dbReference type="Gene3D" id="2.102.10.10">
    <property type="entry name" value="Rieske [2Fe-2S] iron-sulphur domain"/>
    <property type="match status" value="1"/>
</dbReference>
<evidence type="ECO:0000259" key="7">
    <source>
        <dbReference type="PROSITE" id="PS51296"/>
    </source>
</evidence>
<dbReference type="RefSeq" id="WP_167044031.1">
    <property type="nucleotide sequence ID" value="NZ_JAAOZB010000001.1"/>
</dbReference>
<evidence type="ECO:0000256" key="5">
    <source>
        <dbReference type="ARBA" id="ARBA00034078"/>
    </source>
</evidence>
<evidence type="ECO:0000313" key="8">
    <source>
        <dbReference type="EMBL" id="MBA8815250.1"/>
    </source>
</evidence>
<dbReference type="GO" id="GO:0046872">
    <property type="term" value="F:metal ion binding"/>
    <property type="evidence" value="ECO:0007669"/>
    <property type="project" value="UniProtKB-KW"/>
</dbReference>
<reference evidence="8 9" key="1">
    <citation type="submission" date="2020-07" db="EMBL/GenBank/DDBJ databases">
        <title>Sequencing the genomes of 1000 actinobacteria strains.</title>
        <authorList>
            <person name="Klenk H.-P."/>
        </authorList>
    </citation>
    <scope>NUCLEOTIDE SEQUENCE [LARGE SCALE GENOMIC DNA]</scope>
    <source>
        <strain evidence="8 9">DSM 27576</strain>
    </source>
</reference>
<accession>A0A7W3PK80</accession>
<evidence type="ECO:0000313" key="9">
    <source>
        <dbReference type="Proteomes" id="UP000526083"/>
    </source>
</evidence>
<comment type="caution">
    <text evidence="8">The sequence shown here is derived from an EMBL/GenBank/DDBJ whole genome shotgun (WGS) entry which is preliminary data.</text>
</comment>
<keyword evidence="9" id="KW-1185">Reference proteome</keyword>
<protein>
    <submittedName>
        <fullName evidence="8">3-phenylpropionate/trans-cinnamate dioxygenase ferredoxin subunit</fullName>
    </submittedName>
</protein>
<dbReference type="GO" id="GO:0051213">
    <property type="term" value="F:dioxygenase activity"/>
    <property type="evidence" value="ECO:0007669"/>
    <property type="project" value="UniProtKB-KW"/>
</dbReference>
<comment type="cofactor">
    <cofactor evidence="5">
        <name>[2Fe-2S] cluster</name>
        <dbReference type="ChEBI" id="CHEBI:190135"/>
    </cofactor>
</comment>
<dbReference type="AlphaFoldDB" id="A0A7W3PK80"/>
<dbReference type="Proteomes" id="UP000526083">
    <property type="component" value="Unassembled WGS sequence"/>
</dbReference>
<dbReference type="GO" id="GO:0004497">
    <property type="term" value="F:monooxygenase activity"/>
    <property type="evidence" value="ECO:0007669"/>
    <property type="project" value="UniProtKB-ARBA"/>
</dbReference>
<dbReference type="PROSITE" id="PS51296">
    <property type="entry name" value="RIESKE"/>
    <property type="match status" value="1"/>
</dbReference>
<dbReference type="InterPro" id="IPR036922">
    <property type="entry name" value="Rieske_2Fe-2S_sf"/>
</dbReference>